<name>A0A0C9VCW3_SPHS4</name>
<dbReference type="PANTHER" id="PTHR45348:SF2">
    <property type="entry name" value="ZINC-TYPE ALCOHOL DEHYDROGENASE-LIKE PROTEIN C2E1P3.01"/>
    <property type="match status" value="1"/>
</dbReference>
<protein>
    <submittedName>
        <fullName evidence="2">Unplaced genomic scaffold SPHSTscaffold_40, whole genome shotgun sequence</fullName>
    </submittedName>
</protein>
<dbReference type="EMBL" id="KN837115">
    <property type="protein sequence ID" value="KIJ44824.1"/>
    <property type="molecule type" value="Genomic_DNA"/>
</dbReference>
<dbReference type="Gene3D" id="3.90.180.10">
    <property type="entry name" value="Medium-chain alcohol dehydrogenases, catalytic domain"/>
    <property type="match status" value="1"/>
</dbReference>
<dbReference type="InterPro" id="IPR013154">
    <property type="entry name" value="ADH-like_N"/>
</dbReference>
<evidence type="ECO:0000259" key="1">
    <source>
        <dbReference type="Pfam" id="PF08240"/>
    </source>
</evidence>
<gene>
    <name evidence="2" type="ORF">M422DRAFT_47183</name>
</gene>
<dbReference type="InterPro" id="IPR011032">
    <property type="entry name" value="GroES-like_sf"/>
</dbReference>
<dbReference type="InterPro" id="IPR047122">
    <property type="entry name" value="Trans-enoyl_RdTase-like"/>
</dbReference>
<dbReference type="HOGENOM" id="CLU_026673_16_6_1"/>
<dbReference type="Proteomes" id="UP000054279">
    <property type="component" value="Unassembled WGS sequence"/>
</dbReference>
<feature type="domain" description="Alcohol dehydrogenase-like N-terminal" evidence="1">
    <location>
        <begin position="28"/>
        <end position="113"/>
    </location>
</feature>
<keyword evidence="3" id="KW-1185">Reference proteome</keyword>
<dbReference type="OrthoDB" id="3233595at2759"/>
<accession>A0A0C9VCW3</accession>
<dbReference type="Pfam" id="PF08240">
    <property type="entry name" value="ADH_N"/>
    <property type="match status" value="1"/>
</dbReference>
<dbReference type="GO" id="GO:0016651">
    <property type="term" value="F:oxidoreductase activity, acting on NAD(P)H"/>
    <property type="evidence" value="ECO:0007669"/>
    <property type="project" value="InterPro"/>
</dbReference>
<proteinExistence type="predicted"/>
<reference evidence="2 3" key="1">
    <citation type="submission" date="2014-06" db="EMBL/GenBank/DDBJ databases">
        <title>Evolutionary Origins and Diversification of the Mycorrhizal Mutualists.</title>
        <authorList>
            <consortium name="DOE Joint Genome Institute"/>
            <consortium name="Mycorrhizal Genomics Consortium"/>
            <person name="Kohler A."/>
            <person name="Kuo A."/>
            <person name="Nagy L.G."/>
            <person name="Floudas D."/>
            <person name="Copeland A."/>
            <person name="Barry K.W."/>
            <person name="Cichocki N."/>
            <person name="Veneault-Fourrey C."/>
            <person name="LaButti K."/>
            <person name="Lindquist E.A."/>
            <person name="Lipzen A."/>
            <person name="Lundell T."/>
            <person name="Morin E."/>
            <person name="Murat C."/>
            <person name="Riley R."/>
            <person name="Ohm R."/>
            <person name="Sun H."/>
            <person name="Tunlid A."/>
            <person name="Henrissat B."/>
            <person name="Grigoriev I.V."/>
            <person name="Hibbett D.S."/>
            <person name="Martin F."/>
        </authorList>
    </citation>
    <scope>NUCLEOTIDE SEQUENCE [LARGE SCALE GENOMIC DNA]</scope>
    <source>
        <strain evidence="2 3">SS14</strain>
    </source>
</reference>
<dbReference type="AlphaFoldDB" id="A0A0C9VCW3"/>
<sequence length="156" mass="16811">MALQKALVLPEAHGNFEIADVAIPKPGKGEILIHSTTLNPVDCMILKYGFTHLIKDYPAILGLDSVGVVEEAGEGVTKFQKGDKAFHEGDFNTKVGTFQQYTIVFSEFVAKIPSNLSFDQVASIPLCIMTAAVGYYLETGAGLQAPWDGGKDKYNG</sequence>
<organism evidence="2 3">
    <name type="scientific">Sphaerobolus stellatus (strain SS14)</name>
    <dbReference type="NCBI Taxonomy" id="990650"/>
    <lineage>
        <taxon>Eukaryota</taxon>
        <taxon>Fungi</taxon>
        <taxon>Dikarya</taxon>
        <taxon>Basidiomycota</taxon>
        <taxon>Agaricomycotina</taxon>
        <taxon>Agaricomycetes</taxon>
        <taxon>Phallomycetidae</taxon>
        <taxon>Geastrales</taxon>
        <taxon>Sphaerobolaceae</taxon>
        <taxon>Sphaerobolus</taxon>
    </lineage>
</organism>
<evidence type="ECO:0000313" key="2">
    <source>
        <dbReference type="EMBL" id="KIJ44824.1"/>
    </source>
</evidence>
<dbReference type="SUPFAM" id="SSF50129">
    <property type="entry name" value="GroES-like"/>
    <property type="match status" value="1"/>
</dbReference>
<evidence type="ECO:0000313" key="3">
    <source>
        <dbReference type="Proteomes" id="UP000054279"/>
    </source>
</evidence>
<dbReference type="PANTHER" id="PTHR45348">
    <property type="entry name" value="HYPOTHETICAL OXIDOREDUCTASE (EUROFUNG)"/>
    <property type="match status" value="1"/>
</dbReference>